<reference evidence="1" key="1">
    <citation type="submission" date="2022-07" db="EMBL/GenBank/DDBJ databases">
        <title>Enhanced cultured diversity of the mouse gut microbiota enables custom-made synthetic communities.</title>
        <authorList>
            <person name="Afrizal A."/>
        </authorList>
    </citation>
    <scope>NUCLEOTIDE SEQUENCE</scope>
    <source>
        <strain evidence="1">DSM 29482</strain>
    </source>
</reference>
<dbReference type="RefSeq" id="WP_042682340.1">
    <property type="nucleotide sequence ID" value="NZ_CABKTM010000043.1"/>
</dbReference>
<evidence type="ECO:0000313" key="1">
    <source>
        <dbReference type="EMBL" id="MCR2042510.1"/>
    </source>
</evidence>
<sequence length="69" mass="8241">MKGIVDRIEGNYVILEINGEIQSIKKEKFPEEIKEGDIVKFKENKFIILKEETEKRRKSIEELFNDLKE</sequence>
<dbReference type="Proteomes" id="UP001142078">
    <property type="component" value="Unassembled WGS sequence"/>
</dbReference>
<organism evidence="1 2">
    <name type="scientific">Anaerosalibacter massiliensis</name>
    <dbReference type="NCBI Taxonomy" id="1347392"/>
    <lineage>
        <taxon>Bacteria</taxon>
        <taxon>Bacillati</taxon>
        <taxon>Bacillota</taxon>
        <taxon>Tissierellia</taxon>
        <taxon>Tissierellales</taxon>
        <taxon>Sporanaerobacteraceae</taxon>
        <taxon>Anaerosalibacter</taxon>
    </lineage>
</organism>
<proteinExistence type="predicted"/>
<dbReference type="Pfam" id="PF11213">
    <property type="entry name" value="DUF3006"/>
    <property type="match status" value="1"/>
</dbReference>
<gene>
    <name evidence="1" type="ORF">NSA23_00130</name>
</gene>
<keyword evidence="2" id="KW-1185">Reference proteome</keyword>
<dbReference type="AlphaFoldDB" id="A0A9X2S3B4"/>
<name>A0A9X2S3B4_9FIRM</name>
<protein>
    <submittedName>
        <fullName evidence="1">DUF3006 domain-containing protein</fullName>
    </submittedName>
</protein>
<dbReference type="InterPro" id="IPR021377">
    <property type="entry name" value="DUF3006"/>
</dbReference>
<accession>A0A9X2S3B4</accession>
<dbReference type="EMBL" id="JANJZL010000001">
    <property type="protein sequence ID" value="MCR2042510.1"/>
    <property type="molecule type" value="Genomic_DNA"/>
</dbReference>
<evidence type="ECO:0000313" key="2">
    <source>
        <dbReference type="Proteomes" id="UP001142078"/>
    </source>
</evidence>
<comment type="caution">
    <text evidence="1">The sequence shown here is derived from an EMBL/GenBank/DDBJ whole genome shotgun (WGS) entry which is preliminary data.</text>
</comment>